<evidence type="ECO:0000256" key="2">
    <source>
        <dbReference type="ARBA" id="ARBA00009446"/>
    </source>
</evidence>
<dbReference type="InterPro" id="IPR010666">
    <property type="entry name" value="Znf_GRF"/>
</dbReference>
<dbReference type="Gene3D" id="3.30.65.10">
    <property type="entry name" value="Bacterial Topoisomerase I, domain 1"/>
    <property type="match status" value="1"/>
</dbReference>
<dbReference type="InterPro" id="IPR001878">
    <property type="entry name" value="Znf_CCHC"/>
</dbReference>
<dbReference type="InterPro" id="IPR034144">
    <property type="entry name" value="TOPRIM_TopoIII"/>
</dbReference>
<dbReference type="InterPro" id="IPR013826">
    <property type="entry name" value="Topo_IA_cen_sub3"/>
</dbReference>
<comment type="function">
    <text evidence="13">Introduces a single-strand break via transesterification at a target site in duplex DNA. Releases the supercoiling and torsional tension of DNA introduced during the DNA replication and transcription by transiently cleaving and rejoining one strand of the DNA duplex. The scissile phosphodiester is attacked by the catalytic tyrosine of the enzyme, resulting in the formation of a DNA-(5'-phosphotyrosyl)-enzyme intermediate and the expulsion of a 3'-OH DNA strand.</text>
</comment>
<evidence type="ECO:0000256" key="12">
    <source>
        <dbReference type="PROSITE-ProRule" id="PRU00047"/>
    </source>
</evidence>
<organism evidence="19 20">
    <name type="scientific">Artemia franciscana</name>
    <name type="common">Brine shrimp</name>
    <name type="synonym">Artemia sanfranciscana</name>
    <dbReference type="NCBI Taxonomy" id="6661"/>
    <lineage>
        <taxon>Eukaryota</taxon>
        <taxon>Metazoa</taxon>
        <taxon>Ecdysozoa</taxon>
        <taxon>Arthropoda</taxon>
        <taxon>Crustacea</taxon>
        <taxon>Branchiopoda</taxon>
        <taxon>Anostraca</taxon>
        <taxon>Artemiidae</taxon>
        <taxon>Artemia</taxon>
    </lineage>
</organism>
<evidence type="ECO:0000256" key="7">
    <source>
        <dbReference type="ARBA" id="ARBA00022833"/>
    </source>
</evidence>
<dbReference type="PROSITE" id="PS50880">
    <property type="entry name" value="TOPRIM"/>
    <property type="match status" value="1"/>
</dbReference>
<feature type="compositionally biased region" description="Polar residues" evidence="14">
    <location>
        <begin position="752"/>
        <end position="765"/>
    </location>
</feature>
<dbReference type="Gene3D" id="2.70.20.10">
    <property type="entry name" value="Topoisomerase I, domain 3"/>
    <property type="match status" value="1"/>
</dbReference>
<comment type="caution">
    <text evidence="19">The sequence shown here is derived from an EMBL/GenBank/DDBJ whole genome shotgun (WGS) entry which is preliminary data.</text>
</comment>
<keyword evidence="8 13" id="KW-0799">Topoisomerase</keyword>
<reference evidence="19" key="1">
    <citation type="submission" date="2023-07" db="EMBL/GenBank/DDBJ databases">
        <title>Chromosome-level genome assembly of Artemia franciscana.</title>
        <authorList>
            <person name="Jo E."/>
        </authorList>
    </citation>
    <scope>NUCLEOTIDE SEQUENCE</scope>
    <source>
        <tissue evidence="19">Whole body</tissue>
    </source>
</reference>
<evidence type="ECO:0000256" key="4">
    <source>
        <dbReference type="ARBA" id="ARBA00022723"/>
    </source>
</evidence>
<evidence type="ECO:0000256" key="3">
    <source>
        <dbReference type="ARBA" id="ARBA00012891"/>
    </source>
</evidence>
<dbReference type="PROSITE" id="PS50158">
    <property type="entry name" value="ZF_CCHC"/>
    <property type="match status" value="1"/>
</dbReference>
<protein>
    <recommendedName>
        <fullName evidence="3 13">DNA topoisomerase</fullName>
        <ecNumber evidence="3 13">5.6.2.1</ecNumber>
    </recommendedName>
</protein>
<keyword evidence="7" id="KW-0862">Zinc</keyword>
<dbReference type="Gene3D" id="1.10.460.10">
    <property type="entry name" value="Topoisomerase I, domain 2"/>
    <property type="match status" value="1"/>
</dbReference>
<proteinExistence type="inferred from homology"/>
<gene>
    <name evidence="19" type="ORF">QYM36_015676</name>
</gene>
<evidence type="ECO:0000256" key="14">
    <source>
        <dbReference type="SAM" id="MobiDB-lite"/>
    </source>
</evidence>
<evidence type="ECO:0000256" key="1">
    <source>
        <dbReference type="ARBA" id="ARBA00000213"/>
    </source>
</evidence>
<dbReference type="EMBL" id="JAVRJZ010000019">
    <property type="protein sequence ID" value="KAK2708063.1"/>
    <property type="molecule type" value="Genomic_DNA"/>
</dbReference>
<dbReference type="SUPFAM" id="SSF56712">
    <property type="entry name" value="Prokaryotic type I DNA topoisomerase"/>
    <property type="match status" value="1"/>
</dbReference>
<keyword evidence="6 12" id="KW-0863">Zinc-finger</keyword>
<dbReference type="Pfam" id="PF01396">
    <property type="entry name" value="Zn_ribbon_Top1"/>
    <property type="match status" value="1"/>
</dbReference>
<comment type="similarity">
    <text evidence="2 13">Belongs to the type IA topoisomerase family.</text>
</comment>
<dbReference type="FunFam" id="1.10.460.10:FF:000020">
    <property type="entry name" value="DNA topoisomerase 3-alpha"/>
    <property type="match status" value="1"/>
</dbReference>
<dbReference type="InterPro" id="IPR006171">
    <property type="entry name" value="TOPRIM_dom"/>
</dbReference>
<name>A0AA88HFP3_ARTSF</name>
<evidence type="ECO:0000259" key="18">
    <source>
        <dbReference type="PROSITE" id="PS52039"/>
    </source>
</evidence>
<dbReference type="PANTHER" id="PTHR11390:SF21">
    <property type="entry name" value="DNA TOPOISOMERASE 3-ALPHA"/>
    <property type="match status" value="1"/>
</dbReference>
<comment type="catalytic activity">
    <reaction evidence="1 13">
        <text>ATP-independent breakage of single-stranded DNA, followed by passage and rejoining.</text>
        <dbReference type="EC" id="5.6.2.1"/>
    </reaction>
</comment>
<dbReference type="PANTHER" id="PTHR11390">
    <property type="entry name" value="PROKARYOTIC DNA TOPOISOMERASE"/>
    <property type="match status" value="1"/>
</dbReference>
<dbReference type="InterPro" id="IPR003602">
    <property type="entry name" value="Topo_IA_DNA-bd_dom"/>
</dbReference>
<evidence type="ECO:0000313" key="20">
    <source>
        <dbReference type="Proteomes" id="UP001187531"/>
    </source>
</evidence>
<dbReference type="SMART" id="SM00437">
    <property type="entry name" value="TOP1Ac"/>
    <property type="match status" value="1"/>
</dbReference>
<dbReference type="GO" id="GO:0003917">
    <property type="term" value="F:DNA topoisomerase type I (single strand cut, ATP-independent) activity"/>
    <property type="evidence" value="ECO:0007669"/>
    <property type="project" value="UniProtKB-EC"/>
</dbReference>
<dbReference type="Proteomes" id="UP001187531">
    <property type="component" value="Unassembled WGS sequence"/>
</dbReference>
<keyword evidence="4" id="KW-0479">Metal-binding</keyword>
<evidence type="ECO:0000259" key="17">
    <source>
        <dbReference type="PROSITE" id="PS51999"/>
    </source>
</evidence>
<dbReference type="GO" id="GO:0006265">
    <property type="term" value="P:DNA topological change"/>
    <property type="evidence" value="ECO:0007669"/>
    <property type="project" value="InterPro"/>
</dbReference>
<feature type="domain" description="Toprim" evidence="16">
    <location>
        <begin position="17"/>
        <end position="161"/>
    </location>
</feature>
<dbReference type="SMART" id="SM00493">
    <property type="entry name" value="TOPRIM"/>
    <property type="match status" value="1"/>
</dbReference>
<dbReference type="InterPro" id="IPR013497">
    <property type="entry name" value="Topo_IA_cen"/>
</dbReference>
<evidence type="ECO:0000256" key="5">
    <source>
        <dbReference type="ARBA" id="ARBA00022737"/>
    </source>
</evidence>
<dbReference type="EC" id="5.6.2.1" evidence="3 13"/>
<dbReference type="InterPro" id="IPR000380">
    <property type="entry name" value="Topo_IA"/>
</dbReference>
<dbReference type="InterPro" id="IPR013824">
    <property type="entry name" value="Topo_IA_cen_sub1"/>
</dbReference>
<evidence type="ECO:0000256" key="10">
    <source>
        <dbReference type="ARBA" id="ARBA00023235"/>
    </source>
</evidence>
<evidence type="ECO:0000256" key="11">
    <source>
        <dbReference type="ARBA" id="ARBA00056363"/>
    </source>
</evidence>
<dbReference type="FunFam" id="1.10.290.10:FF:000001">
    <property type="entry name" value="DNA topoisomerase"/>
    <property type="match status" value="1"/>
</dbReference>
<dbReference type="InterPro" id="IPR023405">
    <property type="entry name" value="Topo_IA_core_domain"/>
</dbReference>
<evidence type="ECO:0000256" key="13">
    <source>
        <dbReference type="RuleBase" id="RU362092"/>
    </source>
</evidence>
<dbReference type="InterPro" id="IPR013498">
    <property type="entry name" value="Topo_IA_Znf"/>
</dbReference>
<feature type="domain" description="Topo IA-type catalytic" evidence="18">
    <location>
        <begin position="179"/>
        <end position="600"/>
    </location>
</feature>
<dbReference type="CDD" id="cd03362">
    <property type="entry name" value="TOPRIM_TopoIA_TopoIII"/>
    <property type="match status" value="1"/>
</dbReference>
<dbReference type="Gene3D" id="1.10.290.10">
    <property type="entry name" value="Topoisomerase I, domain 4"/>
    <property type="match status" value="1"/>
</dbReference>
<dbReference type="SMART" id="SM00436">
    <property type="entry name" value="TOP1Bc"/>
    <property type="match status" value="1"/>
</dbReference>
<dbReference type="GO" id="GO:0006310">
    <property type="term" value="P:DNA recombination"/>
    <property type="evidence" value="ECO:0007669"/>
    <property type="project" value="TreeGrafter"/>
</dbReference>
<keyword evidence="10 13" id="KW-0413">Isomerase</keyword>
<evidence type="ECO:0000313" key="19">
    <source>
        <dbReference type="EMBL" id="KAK2708063.1"/>
    </source>
</evidence>
<comment type="function">
    <text evidence="11">Releases the supercoiling and torsional tension of DNA introduced during the DNA replication and transcription by transiently cleaving and rejoining one strand of the DNA duplex. Introduces a single-strand break via transesterification at a target site in duplex DNA. The scissile phosphodiester is attacked by the catalytic tyrosine of the enzyme, resulting in the formation of a DNA-(5'-phosphotyrosyl)-enzyme intermediate and the expulsion of a 3'-OH DNA strand. The free DNA strand than undergoes passage around the unbroken strand thus removing DNA supercoils. Finally, in the religation step, the DNA 3'-OH attacks the covalent intermediate to expel the active-site tyrosine and restore the DNA phosphodiester backbone. Weakly relaxes negative supercoils and displays a distinct preference for binding single-stranded DNA.</text>
</comment>
<dbReference type="PROSITE" id="PS52039">
    <property type="entry name" value="TOPO_IA_2"/>
    <property type="match status" value="1"/>
</dbReference>
<feature type="domain" description="GRF-type" evidence="17">
    <location>
        <begin position="841"/>
        <end position="882"/>
    </location>
</feature>
<dbReference type="Gene3D" id="3.40.50.140">
    <property type="match status" value="1"/>
</dbReference>
<feature type="domain" description="GRF-type" evidence="17">
    <location>
        <begin position="907"/>
        <end position="949"/>
    </location>
</feature>
<dbReference type="InterPro" id="IPR003601">
    <property type="entry name" value="Topo_IA_2"/>
</dbReference>
<dbReference type="Pfam" id="PF06839">
    <property type="entry name" value="Zn_ribbon_GRF"/>
    <property type="match status" value="2"/>
</dbReference>
<feature type="domain" description="CCHC-type" evidence="15">
    <location>
        <begin position="996"/>
        <end position="1011"/>
    </location>
</feature>
<dbReference type="InterPro" id="IPR013825">
    <property type="entry name" value="Topo_IA_cen_sub2"/>
</dbReference>
<feature type="compositionally biased region" description="Gly residues" evidence="14">
    <location>
        <begin position="980"/>
        <end position="990"/>
    </location>
</feature>
<dbReference type="GO" id="GO:0008270">
    <property type="term" value="F:zinc ion binding"/>
    <property type="evidence" value="ECO:0007669"/>
    <property type="project" value="UniProtKB-KW"/>
</dbReference>
<keyword evidence="20" id="KW-1185">Reference proteome</keyword>
<evidence type="ECO:0000256" key="8">
    <source>
        <dbReference type="ARBA" id="ARBA00023029"/>
    </source>
</evidence>
<dbReference type="AlphaFoldDB" id="A0AA88HFP3"/>
<dbReference type="Pfam" id="PF01751">
    <property type="entry name" value="Toprim"/>
    <property type="match status" value="1"/>
</dbReference>
<feature type="region of interest" description="Disordered" evidence="14">
    <location>
        <begin position="956"/>
        <end position="993"/>
    </location>
</feature>
<feature type="region of interest" description="Disordered" evidence="14">
    <location>
        <begin position="736"/>
        <end position="765"/>
    </location>
</feature>
<evidence type="ECO:0000256" key="6">
    <source>
        <dbReference type="ARBA" id="ARBA00022771"/>
    </source>
</evidence>
<evidence type="ECO:0000259" key="16">
    <source>
        <dbReference type="PROSITE" id="PS50880"/>
    </source>
</evidence>
<accession>A0AA88HFP3</accession>
<dbReference type="GO" id="GO:0006281">
    <property type="term" value="P:DNA repair"/>
    <property type="evidence" value="ECO:0007669"/>
    <property type="project" value="TreeGrafter"/>
</dbReference>
<evidence type="ECO:0000256" key="9">
    <source>
        <dbReference type="ARBA" id="ARBA00023125"/>
    </source>
</evidence>
<evidence type="ECO:0000259" key="15">
    <source>
        <dbReference type="PROSITE" id="PS50158"/>
    </source>
</evidence>
<dbReference type="GO" id="GO:0031422">
    <property type="term" value="C:RecQ family helicase-topoisomerase III complex"/>
    <property type="evidence" value="ECO:0007669"/>
    <property type="project" value="TreeGrafter"/>
</dbReference>
<dbReference type="PRINTS" id="PR00417">
    <property type="entry name" value="PRTPISMRASEI"/>
</dbReference>
<dbReference type="CDD" id="cd00186">
    <property type="entry name" value="TOP1Ac"/>
    <property type="match status" value="1"/>
</dbReference>
<dbReference type="GO" id="GO:0003677">
    <property type="term" value="F:DNA binding"/>
    <property type="evidence" value="ECO:0007669"/>
    <property type="project" value="UniProtKB-KW"/>
</dbReference>
<sequence length="1020" mass="114058">MLACLIRKFCTRQEMVRVLNVAEKNDAAKNISDLLSRGNYNRKEGRSKFNKIYEFSFELLNQKCSMAMTSVSGHLLGYEFQSSFKYWESVNPVTLFEAPVTKQCQDKFKDIKQTLEQEARRAQWLVIWTDCDREGENIGFEIVEVCLSVSPRLKVYRARFSEITHRSLINACQNLGPIDKRVSDAVDVRSELDLRIGAAFTRFQTLRLKRVFPSVITDGKIISYGSCQFPTLGFVVERFKSIESFIPEAFWKIRVIHEIDESERAEFIWTRNRLFNELACQVIHDHCVDAGTAIVTKIETKPKSKWRPLPLDTVEMEKLGSRKLRLNAKEVMKIAEKLYVQGYISYPRTETNIFPKELDLTPLIQCQTSDSRWGAFASNILNSGPTPRQGKKSDQAHPPIHPTKYANSLQGNEAKLYEFIVRHFLACCSKDAQGLETKVDIKIGDEQFVATGLMITARNYLEVYPYDRWSDKSLPIYTEGQVFTPTRIDLDESATTAPPLLTEADLIGLMEKHGIGTDATHAEHIETIKSRDYVGVQTDGRFVPCPLGIGLVEGYDAMGFAMSKPHLRAELEADLKRICDGTKDPSIVLREQVAKYKEVFIKAVEQVDKIDDAISLYLQQPKVAVQPSAMALPSALPKVQKCPNCQGDLTLKRKRDASGYYVGCNNYPTCKAAIWLPSRVNEVEVDSEKCQTCQGSPYKLKFKFNPGAYRPHLDDTVVVCIGGCDDFITNLLGIKPLRPANSSRPPDRGLPQSPTTVSEADRSFQQTRHSFVRTGSFQSYSGSNRSDQELDADWGDDLDDDILIMAGNIDVAPLSSGNNSATMPTGRTLSTAVAGSNDVLCTCRTQALLLTVRKEGPNKGRQFYKCGNQTTDCRFFLWSDEIGNAQVPSQTGRPPQAQNQAVGVANCHCGIQAKMLVVKKEGPNTGRQFFVCSKTETESCKFFQWADEISATNQSFSAPESFTSHHRGQRGSDRSRGIGRARGGASAGRGQGKRVCGNCGDEGHNRKTCKKGRFGGMEDF</sequence>
<dbReference type="FunFam" id="3.40.50.140:FF:000003">
    <property type="entry name" value="DNA topoisomerase"/>
    <property type="match status" value="1"/>
</dbReference>
<keyword evidence="5" id="KW-0677">Repeat</keyword>
<dbReference type="PROSITE" id="PS51999">
    <property type="entry name" value="ZF_GRF"/>
    <property type="match status" value="2"/>
</dbReference>
<dbReference type="Pfam" id="PF01131">
    <property type="entry name" value="Topoisom_bac"/>
    <property type="match status" value="1"/>
</dbReference>
<keyword evidence="9 13" id="KW-0238">DNA-binding</keyword>
<dbReference type="GO" id="GO:0005634">
    <property type="term" value="C:nucleus"/>
    <property type="evidence" value="ECO:0007669"/>
    <property type="project" value="TreeGrafter"/>
</dbReference>